<evidence type="ECO:0000313" key="2">
    <source>
        <dbReference type="Proteomes" id="UP000276133"/>
    </source>
</evidence>
<protein>
    <submittedName>
        <fullName evidence="1">Uncharacterized protein</fullName>
    </submittedName>
</protein>
<accession>A0A3M7QEE1</accession>
<dbReference type="EMBL" id="REGN01006367">
    <property type="protein sequence ID" value="RNA09806.1"/>
    <property type="molecule type" value="Genomic_DNA"/>
</dbReference>
<reference evidence="1 2" key="1">
    <citation type="journal article" date="2018" name="Sci. Rep.">
        <title>Genomic signatures of local adaptation to the degree of environmental predictability in rotifers.</title>
        <authorList>
            <person name="Franch-Gras L."/>
            <person name="Hahn C."/>
            <person name="Garcia-Roger E.M."/>
            <person name="Carmona M.J."/>
            <person name="Serra M."/>
            <person name="Gomez A."/>
        </authorList>
    </citation>
    <scope>NUCLEOTIDE SEQUENCE [LARGE SCALE GENOMIC DNA]</scope>
    <source>
        <strain evidence="1">HYR1</strain>
    </source>
</reference>
<proteinExistence type="predicted"/>
<organism evidence="1 2">
    <name type="scientific">Brachionus plicatilis</name>
    <name type="common">Marine rotifer</name>
    <name type="synonym">Brachionus muelleri</name>
    <dbReference type="NCBI Taxonomy" id="10195"/>
    <lineage>
        <taxon>Eukaryota</taxon>
        <taxon>Metazoa</taxon>
        <taxon>Spiralia</taxon>
        <taxon>Gnathifera</taxon>
        <taxon>Rotifera</taxon>
        <taxon>Eurotatoria</taxon>
        <taxon>Monogononta</taxon>
        <taxon>Pseudotrocha</taxon>
        <taxon>Ploima</taxon>
        <taxon>Brachionidae</taxon>
        <taxon>Brachionus</taxon>
    </lineage>
</organism>
<sequence>MFSRYTDNFALNRELREIWLHAFIHSKEIDNFDLLSEVEMLKEESDSLSEPHVLKNENKQAI</sequence>
<dbReference type="AlphaFoldDB" id="A0A3M7QEE1"/>
<evidence type="ECO:0000313" key="1">
    <source>
        <dbReference type="EMBL" id="RNA09806.1"/>
    </source>
</evidence>
<keyword evidence="2" id="KW-1185">Reference proteome</keyword>
<dbReference type="Proteomes" id="UP000276133">
    <property type="component" value="Unassembled WGS sequence"/>
</dbReference>
<name>A0A3M7QEE1_BRAPC</name>
<gene>
    <name evidence="1" type="ORF">BpHYR1_010021</name>
</gene>
<comment type="caution">
    <text evidence="1">The sequence shown here is derived from an EMBL/GenBank/DDBJ whole genome shotgun (WGS) entry which is preliminary data.</text>
</comment>